<dbReference type="EMBL" id="BAAAZR010000010">
    <property type="protein sequence ID" value="GAA3817920.1"/>
    <property type="molecule type" value="Genomic_DNA"/>
</dbReference>
<dbReference type="InterPro" id="IPR051677">
    <property type="entry name" value="AfsR-DnrI-RedD_regulator"/>
</dbReference>
<gene>
    <name evidence="8" type="ORF">GCM10022226_43100</name>
</gene>
<keyword evidence="9" id="KW-1185">Reference proteome</keyword>
<comment type="caution">
    <text evidence="8">The sequence shown here is derived from an EMBL/GenBank/DDBJ whole genome shotgun (WGS) entry which is preliminary data.</text>
</comment>
<dbReference type="Gene3D" id="1.25.40.10">
    <property type="entry name" value="Tetratricopeptide repeat domain"/>
    <property type="match status" value="2"/>
</dbReference>
<proteinExistence type="inferred from homology"/>
<protein>
    <submittedName>
        <fullName evidence="8">BTAD domain-containing putative transcriptional regulator</fullName>
    </submittedName>
</protein>
<dbReference type="SUPFAM" id="SSF46894">
    <property type="entry name" value="C-terminal effector domain of the bipartite response regulators"/>
    <property type="match status" value="1"/>
</dbReference>
<keyword evidence="3 5" id="KW-0238">DNA-binding</keyword>
<dbReference type="Pfam" id="PF13424">
    <property type="entry name" value="TPR_12"/>
    <property type="match status" value="1"/>
</dbReference>
<reference evidence="9" key="1">
    <citation type="journal article" date="2019" name="Int. J. Syst. Evol. Microbiol.">
        <title>The Global Catalogue of Microorganisms (GCM) 10K type strain sequencing project: providing services to taxonomists for standard genome sequencing and annotation.</title>
        <authorList>
            <consortium name="The Broad Institute Genomics Platform"/>
            <consortium name="The Broad Institute Genome Sequencing Center for Infectious Disease"/>
            <person name="Wu L."/>
            <person name="Ma J."/>
        </authorList>
    </citation>
    <scope>NUCLEOTIDE SEQUENCE [LARGE SCALE GENOMIC DNA]</scope>
    <source>
        <strain evidence="9">JCM 16908</strain>
    </source>
</reference>
<sequence length="933" mass="100867">MLGPLEVVGQGGALGLGGTRLRAVLATLLLHPGQTVTLGQFARGAWVDPPRAVASNVRTYITQLRSAFAMAGEEASRLATRPEGYSLVVHAGELDLRVFEALVDEADGAVPDAPGRAADRLREAMRLWRGEPLAGLAVGPLLQDEVTRLAERRITVTERWADLALQAGRHDEVADETARQVRLHPLRERLWELLMLALYRSGRQGDALAAYQEAYEVLKEELGVAPRGSLQRLQRQMLAADPALDGPSVAPKSVPAGRRPTRPRQLPPDVPAFTGRAKEIARLDAAALGGGDGSPAIVIVSAIEGTAGVGKTTLAVHWARRIAHRFGDGQLYVNLRGFVPEGEVMSTAEALRGFLDGLGVPPDRVPAGLDAQIGLYRSLLAERRVLVILDNARDARQVRPLLPGAPGCAAVVTSRNRLSGLVAAEGAQPLTLDLLSRMEARELLTRRLGAARVAAESVAADQIIDLCARLPLALAIAAARAITHPELPLAVLAAELRDARGGLDAFAGEDPATDVRAVLSWSYRALSPDAARLFRLLGLHPGPDLAAPAAASLTGDPGRPVRPLLEELTGAHLLTEHRPGRYTFHDLLRGYAAELAELHDTEEERRAARHRLLDHYLHTAYTATMLLEPHAFRPITLTPIRPGAATVPLAGPSEAAGWFTGERQVLLAAVGRASSAGFTTHCWQLAWTLTEFLDRGGHWHEWVASQETALAAAERAGDRTGLLYTCQALVRAYGTLNRPEDAASHMERLRELHADATDVKGPAQHHLRESWIHHLEGRHQRALEESSRALALYQAAGDLYGEAACLNAVGYYLIPYGRAEEGLKCCQEALRIQRDIGDRRGEGATLDSIGLAYRHLGRLAAAKEAYQRCLDVQTELGHRYYQAHALVRIGEIHLDSGTPEAARDAWTAALAILDDLSHPEADAVRAKLHRLGH</sequence>
<evidence type="ECO:0000313" key="8">
    <source>
        <dbReference type="EMBL" id="GAA3817920.1"/>
    </source>
</evidence>
<accession>A0ABP7IGS7</accession>
<dbReference type="PROSITE" id="PS51755">
    <property type="entry name" value="OMPR_PHOB"/>
    <property type="match status" value="1"/>
</dbReference>
<comment type="similarity">
    <text evidence="1">Belongs to the AfsR/DnrI/RedD regulatory family.</text>
</comment>
<evidence type="ECO:0000256" key="2">
    <source>
        <dbReference type="ARBA" id="ARBA00023015"/>
    </source>
</evidence>
<evidence type="ECO:0000256" key="4">
    <source>
        <dbReference type="ARBA" id="ARBA00023163"/>
    </source>
</evidence>
<evidence type="ECO:0000313" key="9">
    <source>
        <dbReference type="Proteomes" id="UP001500888"/>
    </source>
</evidence>
<dbReference type="SUPFAM" id="SSF52540">
    <property type="entry name" value="P-loop containing nucleoside triphosphate hydrolases"/>
    <property type="match status" value="1"/>
</dbReference>
<dbReference type="SMART" id="SM00028">
    <property type="entry name" value="TPR"/>
    <property type="match status" value="4"/>
</dbReference>
<dbReference type="InterPro" id="IPR019734">
    <property type="entry name" value="TPR_rpt"/>
</dbReference>
<feature type="DNA-binding region" description="OmpR/PhoB-type" evidence="5">
    <location>
        <begin position="1"/>
        <end position="89"/>
    </location>
</feature>
<dbReference type="InterPro" id="IPR011990">
    <property type="entry name" value="TPR-like_helical_dom_sf"/>
</dbReference>
<dbReference type="InterPro" id="IPR036388">
    <property type="entry name" value="WH-like_DNA-bd_sf"/>
</dbReference>
<evidence type="ECO:0000256" key="6">
    <source>
        <dbReference type="SAM" id="MobiDB-lite"/>
    </source>
</evidence>
<dbReference type="InterPro" id="IPR005158">
    <property type="entry name" value="BTAD"/>
</dbReference>
<evidence type="ECO:0000256" key="3">
    <source>
        <dbReference type="ARBA" id="ARBA00023125"/>
    </source>
</evidence>
<dbReference type="Pfam" id="PF00931">
    <property type="entry name" value="NB-ARC"/>
    <property type="match status" value="1"/>
</dbReference>
<dbReference type="Gene3D" id="3.40.50.300">
    <property type="entry name" value="P-loop containing nucleotide triphosphate hydrolases"/>
    <property type="match status" value="1"/>
</dbReference>
<keyword evidence="2" id="KW-0805">Transcription regulation</keyword>
<dbReference type="Pfam" id="PF03704">
    <property type="entry name" value="BTAD"/>
    <property type="match status" value="1"/>
</dbReference>
<evidence type="ECO:0000259" key="7">
    <source>
        <dbReference type="PROSITE" id="PS51755"/>
    </source>
</evidence>
<dbReference type="InterPro" id="IPR002182">
    <property type="entry name" value="NB-ARC"/>
</dbReference>
<organism evidence="8 9">
    <name type="scientific">Sphaerisporangium flaviroseum</name>
    <dbReference type="NCBI Taxonomy" id="509199"/>
    <lineage>
        <taxon>Bacteria</taxon>
        <taxon>Bacillati</taxon>
        <taxon>Actinomycetota</taxon>
        <taxon>Actinomycetes</taxon>
        <taxon>Streptosporangiales</taxon>
        <taxon>Streptosporangiaceae</taxon>
        <taxon>Sphaerisporangium</taxon>
    </lineage>
</organism>
<dbReference type="InterPro" id="IPR027417">
    <property type="entry name" value="P-loop_NTPase"/>
</dbReference>
<evidence type="ECO:0000256" key="1">
    <source>
        <dbReference type="ARBA" id="ARBA00005820"/>
    </source>
</evidence>
<feature type="domain" description="OmpR/PhoB-type" evidence="7">
    <location>
        <begin position="1"/>
        <end position="89"/>
    </location>
</feature>
<dbReference type="PRINTS" id="PR00364">
    <property type="entry name" value="DISEASERSIST"/>
</dbReference>
<dbReference type="InterPro" id="IPR016032">
    <property type="entry name" value="Sig_transdc_resp-reg_C-effctor"/>
</dbReference>
<dbReference type="InterPro" id="IPR001867">
    <property type="entry name" value="OmpR/PhoB-type_DNA-bd"/>
</dbReference>
<feature type="region of interest" description="Disordered" evidence="6">
    <location>
        <begin position="243"/>
        <end position="270"/>
    </location>
</feature>
<dbReference type="PANTHER" id="PTHR35807:SF1">
    <property type="entry name" value="TRANSCRIPTIONAL REGULATOR REDD"/>
    <property type="match status" value="1"/>
</dbReference>
<dbReference type="SMART" id="SM01043">
    <property type="entry name" value="BTAD"/>
    <property type="match status" value="1"/>
</dbReference>
<dbReference type="PANTHER" id="PTHR35807">
    <property type="entry name" value="TRANSCRIPTIONAL REGULATOR REDD-RELATED"/>
    <property type="match status" value="1"/>
</dbReference>
<evidence type="ECO:0000256" key="5">
    <source>
        <dbReference type="PROSITE-ProRule" id="PRU01091"/>
    </source>
</evidence>
<keyword evidence="4" id="KW-0804">Transcription</keyword>
<name>A0ABP7IGS7_9ACTN</name>
<dbReference type="Proteomes" id="UP001500888">
    <property type="component" value="Unassembled WGS sequence"/>
</dbReference>
<dbReference type="SUPFAM" id="SSF48452">
    <property type="entry name" value="TPR-like"/>
    <property type="match status" value="3"/>
</dbReference>
<dbReference type="Gene3D" id="1.10.10.10">
    <property type="entry name" value="Winged helix-like DNA-binding domain superfamily/Winged helix DNA-binding domain"/>
    <property type="match status" value="1"/>
</dbReference>
<dbReference type="SMART" id="SM00862">
    <property type="entry name" value="Trans_reg_C"/>
    <property type="match status" value="1"/>
</dbReference>
<dbReference type="CDD" id="cd15831">
    <property type="entry name" value="BTAD"/>
    <property type="match status" value="1"/>
</dbReference>